<dbReference type="OrthoDB" id="4131546at2"/>
<dbReference type="PANTHER" id="PTHR30346">
    <property type="entry name" value="TRANSCRIPTIONAL DUAL REGULATOR HCAR-RELATED"/>
    <property type="match status" value="1"/>
</dbReference>
<comment type="similarity">
    <text evidence="1">Belongs to the LysR transcriptional regulatory family.</text>
</comment>
<dbReference type="GO" id="GO:0003677">
    <property type="term" value="F:DNA binding"/>
    <property type="evidence" value="ECO:0007669"/>
    <property type="project" value="UniProtKB-KW"/>
</dbReference>
<organism evidence="7 8">
    <name type="scientific">Saccharopolyspora rectivirgula</name>
    <dbReference type="NCBI Taxonomy" id="28042"/>
    <lineage>
        <taxon>Bacteria</taxon>
        <taxon>Bacillati</taxon>
        <taxon>Actinomycetota</taxon>
        <taxon>Actinomycetes</taxon>
        <taxon>Pseudonocardiales</taxon>
        <taxon>Pseudonocardiaceae</taxon>
        <taxon>Saccharopolyspora</taxon>
    </lineage>
</organism>
<reference evidence="7 8" key="1">
    <citation type="submission" date="2014-06" db="EMBL/GenBank/DDBJ databases">
        <title>Saccharopolyspora rectivirgula DSM-43113 Genome sequencing.</title>
        <authorList>
            <person name="Barrera C."/>
            <person name="Millon L."/>
            <person name="Rognon B."/>
            <person name="Zaugg C."/>
            <person name="Monod M."/>
        </authorList>
    </citation>
    <scope>NUCLEOTIDE SEQUENCE [LARGE SCALE GENOMIC DNA]</scope>
    <source>
        <strain evidence="7 8">DSM 43113</strain>
    </source>
</reference>
<dbReference type="Pfam" id="PF00126">
    <property type="entry name" value="HTH_1"/>
    <property type="match status" value="1"/>
</dbReference>
<accession>A0A073AZF8</accession>
<dbReference type="EMBL" id="JNVU01000014">
    <property type="protein sequence ID" value="KEI45123.1"/>
    <property type="molecule type" value="Genomic_DNA"/>
</dbReference>
<evidence type="ECO:0000256" key="4">
    <source>
        <dbReference type="ARBA" id="ARBA00023163"/>
    </source>
</evidence>
<dbReference type="SUPFAM" id="SSF53850">
    <property type="entry name" value="Periplasmic binding protein-like II"/>
    <property type="match status" value="1"/>
</dbReference>
<dbReference type="Gene3D" id="3.40.190.10">
    <property type="entry name" value="Periplasmic binding protein-like II"/>
    <property type="match status" value="2"/>
</dbReference>
<sequence length="297" mass="31039">MLDVRRMQVLRAVVTSGSVTAAAASLGCTPSAISQQLAALEREAGLPLLEKSGRGVRPTPAGSLLAERAGQVAELLRGIETELAGLRAGHTGQLRVRFFQTASVGLIPPAMAKFRAQHPEVVLDLQILEEGAFREVAEGEADLAVIVAGQQLPQARGVRLIHLADDPFRVVLPADHPQADQDGIDLAELAEENWINTARADHTCAALLADIYACAGFTPHHVLETEDSYAAQAFVAAGLGIALIPQLGLDVVHPGVAVRPIRTPKAVRGVHVAVREAAAGLPATNALVQALVEVAGG</sequence>
<keyword evidence="2" id="KW-0805">Transcription regulation</keyword>
<dbReference type="SUPFAM" id="SSF46785">
    <property type="entry name" value="Winged helix' DNA-binding domain"/>
    <property type="match status" value="1"/>
</dbReference>
<dbReference type="PROSITE" id="PS51257">
    <property type="entry name" value="PROKAR_LIPOPROTEIN"/>
    <property type="match status" value="1"/>
</dbReference>
<proteinExistence type="inferred from homology"/>
<dbReference type="InterPro" id="IPR005119">
    <property type="entry name" value="LysR_subst-bd"/>
</dbReference>
<evidence type="ECO:0000259" key="6">
    <source>
        <dbReference type="PROSITE" id="PS50931"/>
    </source>
</evidence>
<keyword evidence="3" id="KW-0238">DNA-binding</keyword>
<dbReference type="STRING" id="28042.GU90_04855"/>
<dbReference type="InterPro" id="IPR000847">
    <property type="entry name" value="LysR_HTH_N"/>
</dbReference>
<keyword evidence="4" id="KW-0804">Transcription</keyword>
<feature type="domain" description="HTH lysR-type" evidence="6">
    <location>
        <begin position="2"/>
        <end position="59"/>
    </location>
</feature>
<dbReference type="AlphaFoldDB" id="A0A073AZF8"/>
<dbReference type="Gene3D" id="1.10.10.10">
    <property type="entry name" value="Winged helix-like DNA-binding domain superfamily/Winged helix DNA-binding domain"/>
    <property type="match status" value="1"/>
</dbReference>
<dbReference type="Pfam" id="PF03466">
    <property type="entry name" value="LysR_substrate"/>
    <property type="match status" value="1"/>
</dbReference>
<dbReference type="Proteomes" id="UP000031419">
    <property type="component" value="Unassembled WGS sequence"/>
</dbReference>
<name>A0A073AZF8_9PSEU</name>
<dbReference type="InterPro" id="IPR036390">
    <property type="entry name" value="WH_DNA-bd_sf"/>
</dbReference>
<evidence type="ECO:0000256" key="2">
    <source>
        <dbReference type="ARBA" id="ARBA00023015"/>
    </source>
</evidence>
<comment type="caution">
    <text evidence="7">The sequence shown here is derived from an EMBL/GenBank/DDBJ whole genome shotgun (WGS) entry which is preliminary data.</text>
</comment>
<dbReference type="GO" id="GO:0032993">
    <property type="term" value="C:protein-DNA complex"/>
    <property type="evidence" value="ECO:0007669"/>
    <property type="project" value="TreeGrafter"/>
</dbReference>
<keyword evidence="8" id="KW-1185">Reference proteome</keyword>
<dbReference type="GO" id="GO:0003700">
    <property type="term" value="F:DNA-binding transcription factor activity"/>
    <property type="evidence" value="ECO:0007669"/>
    <property type="project" value="InterPro"/>
</dbReference>
<evidence type="ECO:0000256" key="5">
    <source>
        <dbReference type="SAM" id="SignalP"/>
    </source>
</evidence>
<evidence type="ECO:0000313" key="8">
    <source>
        <dbReference type="Proteomes" id="UP000031419"/>
    </source>
</evidence>
<dbReference type="RefSeq" id="WP_029722030.1">
    <property type="nucleotide sequence ID" value="NZ_JNVU01000014.1"/>
</dbReference>
<keyword evidence="5" id="KW-0732">Signal</keyword>
<dbReference type="eggNOG" id="COG0583">
    <property type="taxonomic scope" value="Bacteria"/>
</dbReference>
<evidence type="ECO:0000256" key="1">
    <source>
        <dbReference type="ARBA" id="ARBA00009437"/>
    </source>
</evidence>
<gene>
    <name evidence="7" type="ORF">GU90_04855</name>
</gene>
<dbReference type="InterPro" id="IPR036388">
    <property type="entry name" value="WH-like_DNA-bd_sf"/>
</dbReference>
<evidence type="ECO:0000313" key="7">
    <source>
        <dbReference type="EMBL" id="KEI45123.1"/>
    </source>
</evidence>
<evidence type="ECO:0000256" key="3">
    <source>
        <dbReference type="ARBA" id="ARBA00023125"/>
    </source>
</evidence>
<protein>
    <submittedName>
        <fullName evidence="7">LysR family transcriptional regulator</fullName>
    </submittedName>
</protein>
<dbReference type="PANTHER" id="PTHR30346:SF29">
    <property type="entry name" value="LYSR SUBSTRATE-BINDING"/>
    <property type="match status" value="1"/>
</dbReference>
<feature type="signal peptide" evidence="5">
    <location>
        <begin position="1"/>
        <end position="21"/>
    </location>
</feature>
<dbReference type="CDD" id="cd08423">
    <property type="entry name" value="PBP2_LTTR_like_6"/>
    <property type="match status" value="1"/>
</dbReference>
<feature type="chain" id="PRO_5038966454" evidence="5">
    <location>
        <begin position="22"/>
        <end position="297"/>
    </location>
</feature>
<dbReference type="PROSITE" id="PS50931">
    <property type="entry name" value="HTH_LYSR"/>
    <property type="match status" value="1"/>
</dbReference>